<comment type="subcellular location">
    <subcellularLocation>
        <location evidence="4">Cytoplasm</location>
    </subcellularLocation>
</comment>
<gene>
    <name evidence="4 5" type="primary">kdsB</name>
    <name evidence="5" type="ORF">J8C05_14695</name>
</gene>
<keyword evidence="6" id="KW-1185">Reference proteome</keyword>
<reference evidence="5 6" key="1">
    <citation type="submission" date="2021-03" db="EMBL/GenBank/DDBJ databases">
        <title>Genomic and phenotypic characterization of Chloracidobacterium isolates provides evidence for multiple species.</title>
        <authorList>
            <person name="Saini M.K."/>
            <person name="Costas A.M.G."/>
            <person name="Tank M."/>
            <person name="Bryant D.A."/>
        </authorList>
    </citation>
    <scope>NUCLEOTIDE SEQUENCE [LARGE SCALE GENOMIC DNA]</scope>
    <source>
        <strain evidence="5 6">N</strain>
    </source>
</reference>
<evidence type="ECO:0000313" key="5">
    <source>
        <dbReference type="EMBL" id="QUV95260.1"/>
    </source>
</evidence>
<comment type="catalytic activity">
    <reaction evidence="4">
        <text>3-deoxy-alpha-D-manno-oct-2-ulosonate + CTP = CMP-3-deoxy-beta-D-manno-octulosonate + diphosphate</text>
        <dbReference type="Rhea" id="RHEA:23448"/>
        <dbReference type="ChEBI" id="CHEBI:33019"/>
        <dbReference type="ChEBI" id="CHEBI:37563"/>
        <dbReference type="ChEBI" id="CHEBI:85986"/>
        <dbReference type="ChEBI" id="CHEBI:85987"/>
        <dbReference type="EC" id="2.7.7.38"/>
    </reaction>
</comment>
<sequence length="250" mass="27525">MPSTVAIIPARYDATRLPGKPLIDLAGQPMIQRVYARVRQVPEIERVIVATDDPRIADAVAQFGGEARMTRADHPSGTDRIAEVAATLDAEIIVNVQGDEPLIAPETITAAMLPMQSEPDLPMATTCEPLEAADAENPHVVKVVCDAQGNALYFSRAPIPYPRQPDIARTLWRKHTGLYVYRRRALLHLTALPPAPLELAEGLEQLRALTHGLRIRVVETKHRAIGVDTPDDVVRVRQWLARLESSALPE</sequence>
<dbReference type="HAMAP" id="MF_00057">
    <property type="entry name" value="KdsB"/>
    <property type="match status" value="1"/>
</dbReference>
<dbReference type="Pfam" id="PF02348">
    <property type="entry name" value="CTP_transf_3"/>
    <property type="match status" value="1"/>
</dbReference>
<dbReference type="SUPFAM" id="SSF53448">
    <property type="entry name" value="Nucleotide-diphospho-sugar transferases"/>
    <property type="match status" value="1"/>
</dbReference>
<dbReference type="InterPro" id="IPR029044">
    <property type="entry name" value="Nucleotide-diphossugar_trans"/>
</dbReference>
<dbReference type="InterPro" id="IPR004528">
    <property type="entry name" value="KdsB"/>
</dbReference>
<keyword evidence="1 4" id="KW-0808">Transferase</keyword>
<keyword evidence="4" id="KW-0963">Cytoplasm</keyword>
<dbReference type="RefSeq" id="WP_211423495.1">
    <property type="nucleotide sequence ID" value="NZ_CP072643.1"/>
</dbReference>
<evidence type="ECO:0000313" key="6">
    <source>
        <dbReference type="Proteomes" id="UP000677668"/>
    </source>
</evidence>
<dbReference type="CDD" id="cd02517">
    <property type="entry name" value="CMP-KDO-Synthetase"/>
    <property type="match status" value="1"/>
</dbReference>
<dbReference type="GO" id="GO:0008690">
    <property type="term" value="F:3-deoxy-manno-octulosonate cytidylyltransferase activity"/>
    <property type="evidence" value="ECO:0007669"/>
    <property type="project" value="UniProtKB-EC"/>
</dbReference>
<accession>A0ABX8B2N8</accession>
<keyword evidence="2 4" id="KW-0548">Nucleotidyltransferase</keyword>
<evidence type="ECO:0000256" key="4">
    <source>
        <dbReference type="HAMAP-Rule" id="MF_00057"/>
    </source>
</evidence>
<dbReference type="PANTHER" id="PTHR42866">
    <property type="entry name" value="3-DEOXY-MANNO-OCTULOSONATE CYTIDYLYLTRANSFERASE"/>
    <property type="match status" value="1"/>
</dbReference>
<comment type="function">
    <text evidence="4">Activates KDO (a required 8-carbon sugar) for incorporation into bacterial lipopolysaccharide in Gram-negative bacteria.</text>
</comment>
<dbReference type="NCBIfam" id="NF003950">
    <property type="entry name" value="PRK05450.1-3"/>
    <property type="match status" value="1"/>
</dbReference>
<organism evidence="5 6">
    <name type="scientific">Chloracidobacterium sp. N</name>
    <dbReference type="NCBI Taxonomy" id="2821540"/>
    <lineage>
        <taxon>Bacteria</taxon>
        <taxon>Pseudomonadati</taxon>
        <taxon>Acidobacteriota</taxon>
        <taxon>Terriglobia</taxon>
        <taxon>Terriglobales</taxon>
        <taxon>Acidobacteriaceae</taxon>
        <taxon>Chloracidobacterium</taxon>
        <taxon>Chloracidobacterium aggregatum</taxon>
    </lineage>
</organism>
<dbReference type="EMBL" id="CP072643">
    <property type="protein sequence ID" value="QUV95260.1"/>
    <property type="molecule type" value="Genomic_DNA"/>
</dbReference>
<dbReference type="Gene3D" id="3.90.550.10">
    <property type="entry name" value="Spore Coat Polysaccharide Biosynthesis Protein SpsA, Chain A"/>
    <property type="match status" value="1"/>
</dbReference>
<protein>
    <recommendedName>
        <fullName evidence="4">3-deoxy-manno-octulosonate cytidylyltransferase</fullName>
        <ecNumber evidence="4">2.7.7.38</ecNumber>
    </recommendedName>
    <alternativeName>
        <fullName evidence="4">CMP-2-keto-3-deoxyoctulosonic acid synthase</fullName>
        <shortName evidence="4">CKS</shortName>
        <shortName evidence="4">CMP-KDO synthase</shortName>
    </alternativeName>
</protein>
<evidence type="ECO:0000256" key="1">
    <source>
        <dbReference type="ARBA" id="ARBA00022679"/>
    </source>
</evidence>
<dbReference type="NCBIfam" id="TIGR00466">
    <property type="entry name" value="kdsB"/>
    <property type="match status" value="1"/>
</dbReference>
<dbReference type="NCBIfam" id="NF009905">
    <property type="entry name" value="PRK13368.1"/>
    <property type="match status" value="1"/>
</dbReference>
<dbReference type="NCBIfam" id="NF003952">
    <property type="entry name" value="PRK05450.1-5"/>
    <property type="match status" value="1"/>
</dbReference>
<evidence type="ECO:0000256" key="2">
    <source>
        <dbReference type="ARBA" id="ARBA00022695"/>
    </source>
</evidence>
<dbReference type="EC" id="2.7.7.38" evidence="4"/>
<evidence type="ECO:0000256" key="3">
    <source>
        <dbReference type="ARBA" id="ARBA00022985"/>
    </source>
</evidence>
<dbReference type="InterPro" id="IPR003329">
    <property type="entry name" value="Cytidylyl_trans"/>
</dbReference>
<keyword evidence="3 4" id="KW-0448">Lipopolysaccharide biosynthesis</keyword>
<name>A0ABX8B2N8_9BACT</name>
<dbReference type="PANTHER" id="PTHR42866:SF2">
    <property type="entry name" value="3-DEOXY-MANNO-OCTULOSONATE CYTIDYLYLTRANSFERASE, MITOCHONDRIAL"/>
    <property type="match status" value="1"/>
</dbReference>
<dbReference type="Proteomes" id="UP000677668">
    <property type="component" value="Chromosome 2"/>
</dbReference>
<proteinExistence type="inferred from homology"/>
<comment type="pathway">
    <text evidence="4">Nucleotide-sugar biosynthesis; CMP-3-deoxy-D-manno-octulosonate biosynthesis; CMP-3-deoxy-D-manno-octulosonate from 3-deoxy-D-manno-octulosonate and CTP: step 1/1.</text>
</comment>
<comment type="similarity">
    <text evidence="4">Belongs to the KdsB family.</text>
</comment>